<protein>
    <recommendedName>
        <fullName evidence="1">Glucosamine inositolphosphorylceramide transferase 1 N-terminal domain-containing protein</fullName>
    </recommendedName>
</protein>
<evidence type="ECO:0000259" key="1">
    <source>
        <dbReference type="Pfam" id="PF24793"/>
    </source>
</evidence>
<evidence type="ECO:0000313" key="2">
    <source>
        <dbReference type="EMBL" id="MDQ0469213.1"/>
    </source>
</evidence>
<organism evidence="2 3">
    <name type="scientific">Labrys wisconsinensis</name>
    <dbReference type="NCBI Taxonomy" id="425677"/>
    <lineage>
        <taxon>Bacteria</taxon>
        <taxon>Pseudomonadati</taxon>
        <taxon>Pseudomonadota</taxon>
        <taxon>Alphaproteobacteria</taxon>
        <taxon>Hyphomicrobiales</taxon>
        <taxon>Xanthobacteraceae</taxon>
        <taxon>Labrys</taxon>
    </lineage>
</organism>
<dbReference type="InterPro" id="IPR023296">
    <property type="entry name" value="Glyco_hydro_beta-prop_sf"/>
</dbReference>
<keyword evidence="3" id="KW-1185">Reference proteome</keyword>
<accession>A0ABU0J6Y4</accession>
<reference evidence="2 3" key="1">
    <citation type="submission" date="2023-07" db="EMBL/GenBank/DDBJ databases">
        <title>Genomic Encyclopedia of Type Strains, Phase IV (KMG-IV): sequencing the most valuable type-strain genomes for metagenomic binning, comparative biology and taxonomic classification.</title>
        <authorList>
            <person name="Goeker M."/>
        </authorList>
    </citation>
    <scope>NUCLEOTIDE SEQUENCE [LARGE SCALE GENOMIC DNA]</scope>
    <source>
        <strain evidence="2 3">DSM 19619</strain>
    </source>
</reference>
<name>A0ABU0J6Y4_9HYPH</name>
<proteinExistence type="predicted"/>
<evidence type="ECO:0000313" key="3">
    <source>
        <dbReference type="Proteomes" id="UP001242480"/>
    </source>
</evidence>
<dbReference type="Pfam" id="PF24793">
    <property type="entry name" value="GINT1_N"/>
    <property type="match status" value="1"/>
</dbReference>
<dbReference type="Gene3D" id="2.115.10.20">
    <property type="entry name" value="Glycosyl hydrolase domain, family 43"/>
    <property type="match status" value="1"/>
</dbReference>
<gene>
    <name evidence="2" type="ORF">QO011_002224</name>
</gene>
<dbReference type="Proteomes" id="UP001242480">
    <property type="component" value="Unassembled WGS sequence"/>
</dbReference>
<dbReference type="EMBL" id="JAUSVX010000003">
    <property type="protein sequence ID" value="MDQ0469213.1"/>
    <property type="molecule type" value="Genomic_DNA"/>
</dbReference>
<dbReference type="SUPFAM" id="SSF75005">
    <property type="entry name" value="Arabinanase/levansucrase/invertase"/>
    <property type="match status" value="1"/>
</dbReference>
<comment type="caution">
    <text evidence="2">The sequence shown here is derived from an EMBL/GenBank/DDBJ whole genome shotgun (WGS) entry which is preliminary data.</text>
</comment>
<dbReference type="RefSeq" id="WP_307271595.1">
    <property type="nucleotide sequence ID" value="NZ_JAUSVX010000003.1"/>
</dbReference>
<dbReference type="InterPro" id="IPR056442">
    <property type="entry name" value="GINT1_N"/>
</dbReference>
<sequence length="490" mass="52188">MKLRVRLDAGAPRRWHRALLDRLAARPGVTVEVEAASGPPLPAGASLLFSLERLLHGLPPGGPAAAAAPADFAAFPRADGPADLVLDLCGGAPAGATPTWTVAYDGMAGELGLLAALAAGRAPVVTVHDGTRLVAQGRPGTEHGGILLPAFEDTLTRTTSLILAAFAGGAFHAPADLPSPLHPAPTPSPTVLGKRAAREVAATLVRRLYRLCYHSPHWRVGWRRVDGPDVIDLEAHPAGGWRNLGDDGRRFYADPFPIERNGVVTLFVEDFAHRLGKGIISAVAFGPDGPLGVPEPVLELDCHLSYPFVFERDGETWMIPETSGAGTVELYRATRFPGGWVKEATLLSGLVAGDATLVEHGGRWWMFATVQDGGGAFSDALHLWSAPDFRGPWTPHAHNPVLIDIASARPAGRMVRRNGMLWRPVQDCRAGYGAALGLARVLRLDDDGFEQEVAATLRAGPLWPGRRLHTLNRAGPIEVIDGSARARFGR</sequence>
<feature type="domain" description="Glucosamine inositolphosphorylceramide transferase 1 N-terminal" evidence="1">
    <location>
        <begin position="251"/>
        <end position="472"/>
    </location>
</feature>